<dbReference type="STRING" id="1513793.SAMN06296036_11094"/>
<evidence type="ECO:0000256" key="4">
    <source>
        <dbReference type="ARBA" id="ARBA00022989"/>
    </source>
</evidence>
<keyword evidence="8" id="KW-0732">Signal</keyword>
<comment type="similarity">
    <text evidence="6">Belongs to the exbB/tolQ family.</text>
</comment>
<comment type="subcellular location">
    <subcellularLocation>
        <location evidence="1">Cell membrane</location>
        <topology evidence="1">Multi-pass membrane protein</topology>
    </subcellularLocation>
    <subcellularLocation>
        <location evidence="6">Membrane</location>
        <topology evidence="6">Multi-pass membrane protein</topology>
    </subcellularLocation>
</comment>
<dbReference type="GO" id="GO:0017038">
    <property type="term" value="P:protein import"/>
    <property type="evidence" value="ECO:0007669"/>
    <property type="project" value="TreeGrafter"/>
</dbReference>
<evidence type="ECO:0000259" key="9">
    <source>
        <dbReference type="Pfam" id="PF01618"/>
    </source>
</evidence>
<keyword evidence="6" id="KW-0653">Protein transport</keyword>
<keyword evidence="2" id="KW-1003">Cell membrane</keyword>
<evidence type="ECO:0000256" key="7">
    <source>
        <dbReference type="SAM" id="Phobius"/>
    </source>
</evidence>
<evidence type="ECO:0000256" key="5">
    <source>
        <dbReference type="ARBA" id="ARBA00023136"/>
    </source>
</evidence>
<dbReference type="PANTHER" id="PTHR30625:SF3">
    <property type="entry name" value="TOL-PAL SYSTEM PROTEIN TOLQ"/>
    <property type="match status" value="1"/>
</dbReference>
<dbReference type="RefSeq" id="WP_159455377.1">
    <property type="nucleotide sequence ID" value="NZ_FWZT01000010.1"/>
</dbReference>
<evidence type="ECO:0000256" key="3">
    <source>
        <dbReference type="ARBA" id="ARBA00022692"/>
    </source>
</evidence>
<keyword evidence="4 7" id="KW-1133">Transmembrane helix</keyword>
<proteinExistence type="inferred from homology"/>
<feature type="transmembrane region" description="Helical" evidence="7">
    <location>
        <begin position="185"/>
        <end position="209"/>
    </location>
</feature>
<feature type="transmembrane region" description="Helical" evidence="7">
    <location>
        <begin position="229"/>
        <end position="251"/>
    </location>
</feature>
<dbReference type="PANTHER" id="PTHR30625">
    <property type="entry name" value="PROTEIN TOLQ"/>
    <property type="match status" value="1"/>
</dbReference>
<accession>A0A1Y6BY42</accession>
<evidence type="ECO:0000256" key="6">
    <source>
        <dbReference type="RuleBase" id="RU004057"/>
    </source>
</evidence>
<evidence type="ECO:0000256" key="8">
    <source>
        <dbReference type="SAM" id="SignalP"/>
    </source>
</evidence>
<keyword evidence="10" id="KW-0131">Cell cycle</keyword>
<evidence type="ECO:0000256" key="2">
    <source>
        <dbReference type="ARBA" id="ARBA00022475"/>
    </source>
</evidence>
<sequence>MQWFHNPTKIMLRVLMVFSLVFSGATHTLAQADDKTMTSEAQETTPVVEASEAIDLGGTSIFEQAWRGGIVVFSVLMILIVFSMFSWAIFLTKWISLRRIQSTSEAFIKSFWDSRSLNELNSRLTDYPNSPAKEVFKTGYAELVRGSQLREQTSSLQLAVHAAVENMGRSLTKAKRMERKKLEAYLPFLAIIASSSPFIGLFGTVWGIMGAFEGIAKSGNASLAAVAPGISEALIATAFGLAAAIPAVIGYNTANAKIRSVSSSLDGFSMDFLNIVERYLVAEKKTNASPNL</sequence>
<evidence type="ECO:0000313" key="11">
    <source>
        <dbReference type="Proteomes" id="UP000192907"/>
    </source>
</evidence>
<keyword evidence="3 7" id="KW-0812">Transmembrane</keyword>
<evidence type="ECO:0000256" key="1">
    <source>
        <dbReference type="ARBA" id="ARBA00004651"/>
    </source>
</evidence>
<feature type="transmembrane region" description="Helical" evidence="7">
    <location>
        <begin position="70"/>
        <end position="91"/>
    </location>
</feature>
<keyword evidence="5 7" id="KW-0472">Membrane</keyword>
<evidence type="ECO:0000313" key="10">
    <source>
        <dbReference type="EMBL" id="SMF33570.1"/>
    </source>
</evidence>
<dbReference type="InterPro" id="IPR050790">
    <property type="entry name" value="ExbB/TolQ_transport"/>
</dbReference>
<organism evidence="10 11">
    <name type="scientific">Pseudobacteriovorax antillogorgiicola</name>
    <dbReference type="NCBI Taxonomy" id="1513793"/>
    <lineage>
        <taxon>Bacteria</taxon>
        <taxon>Pseudomonadati</taxon>
        <taxon>Bdellovibrionota</taxon>
        <taxon>Oligoflexia</taxon>
        <taxon>Oligoflexales</taxon>
        <taxon>Pseudobacteriovoracaceae</taxon>
        <taxon>Pseudobacteriovorax</taxon>
    </lineage>
</organism>
<dbReference type="InterPro" id="IPR002898">
    <property type="entry name" value="MotA_ExbB_proton_chnl"/>
</dbReference>
<dbReference type="EMBL" id="FWZT01000010">
    <property type="protein sequence ID" value="SMF33570.1"/>
    <property type="molecule type" value="Genomic_DNA"/>
</dbReference>
<dbReference type="Proteomes" id="UP000192907">
    <property type="component" value="Unassembled WGS sequence"/>
</dbReference>
<reference evidence="11" key="1">
    <citation type="submission" date="2017-04" db="EMBL/GenBank/DDBJ databases">
        <authorList>
            <person name="Varghese N."/>
            <person name="Submissions S."/>
        </authorList>
    </citation>
    <scope>NUCLEOTIDE SEQUENCE [LARGE SCALE GENOMIC DNA]</scope>
    <source>
        <strain evidence="11">RKEM611</strain>
    </source>
</reference>
<name>A0A1Y6BY42_9BACT</name>
<gene>
    <name evidence="10" type="ORF">SAMN06296036_11094</name>
</gene>
<dbReference type="Pfam" id="PF01618">
    <property type="entry name" value="MotA_ExbB"/>
    <property type="match status" value="1"/>
</dbReference>
<feature type="chain" id="PRO_5013096899" evidence="8">
    <location>
        <begin position="33"/>
        <end position="292"/>
    </location>
</feature>
<keyword evidence="11" id="KW-1185">Reference proteome</keyword>
<keyword evidence="6" id="KW-0813">Transport</keyword>
<feature type="signal peptide" evidence="8">
    <location>
        <begin position="1"/>
        <end position="32"/>
    </location>
</feature>
<protein>
    <submittedName>
        <fullName evidence="10">Cell division and transport-associated protein TolQ</fullName>
    </submittedName>
</protein>
<dbReference type="GO" id="GO:0005886">
    <property type="term" value="C:plasma membrane"/>
    <property type="evidence" value="ECO:0007669"/>
    <property type="project" value="UniProtKB-SubCell"/>
</dbReference>
<feature type="domain" description="MotA/TolQ/ExbB proton channel" evidence="9">
    <location>
        <begin position="159"/>
        <end position="264"/>
    </location>
</feature>
<keyword evidence="10" id="KW-0132">Cell division</keyword>
<dbReference type="GO" id="GO:0051301">
    <property type="term" value="P:cell division"/>
    <property type="evidence" value="ECO:0007669"/>
    <property type="project" value="UniProtKB-KW"/>
</dbReference>
<dbReference type="AlphaFoldDB" id="A0A1Y6BY42"/>